<dbReference type="VEuPathDB" id="VectorBase:AMEC021793"/>
<reference evidence="2" key="1">
    <citation type="submission" date="2014-01" db="EMBL/GenBank/DDBJ databases">
        <title>The Genome Sequence of Anopheles melas CM1001059_A (V2).</title>
        <authorList>
            <consortium name="The Broad Institute Genomics Platform"/>
            <person name="Neafsey D.E."/>
            <person name="Besansky N."/>
            <person name="Howell P."/>
            <person name="Walton C."/>
            <person name="Young S.K."/>
            <person name="Zeng Q."/>
            <person name="Gargeya S."/>
            <person name="Fitzgerald M."/>
            <person name="Haas B."/>
            <person name="Abouelleil A."/>
            <person name="Allen A.W."/>
            <person name="Alvarado L."/>
            <person name="Arachchi H.M."/>
            <person name="Berlin A.M."/>
            <person name="Chapman S.B."/>
            <person name="Gainer-Dewar J."/>
            <person name="Goldberg J."/>
            <person name="Griggs A."/>
            <person name="Gujja S."/>
            <person name="Hansen M."/>
            <person name="Howarth C."/>
            <person name="Imamovic A."/>
            <person name="Ireland A."/>
            <person name="Larimer J."/>
            <person name="McCowan C."/>
            <person name="Murphy C."/>
            <person name="Pearson M."/>
            <person name="Poon T.W."/>
            <person name="Priest M."/>
            <person name="Roberts A."/>
            <person name="Saif S."/>
            <person name="Shea T."/>
            <person name="Sisk P."/>
            <person name="Sykes S."/>
            <person name="Wortman J."/>
            <person name="Nusbaum C."/>
            <person name="Birren B."/>
        </authorList>
    </citation>
    <scope>NUCLEOTIDE SEQUENCE [LARGE SCALE GENOMIC DNA]</scope>
    <source>
        <strain evidence="2">CM1001059</strain>
    </source>
</reference>
<name>A0A182UJZ7_9DIPT</name>
<sequence>MSTFARRNGPPENRALKLTTADLHPSLCPGHDPELINYERFNSPSPGRLGIVLAADLQDHGAQCTHLDCPGIAKMLCANHEICGLTCRYPMPASNDFGTVKF</sequence>
<organism evidence="1 2">
    <name type="scientific">Anopheles melas</name>
    <dbReference type="NCBI Taxonomy" id="34690"/>
    <lineage>
        <taxon>Eukaryota</taxon>
        <taxon>Metazoa</taxon>
        <taxon>Ecdysozoa</taxon>
        <taxon>Arthropoda</taxon>
        <taxon>Hexapoda</taxon>
        <taxon>Insecta</taxon>
        <taxon>Pterygota</taxon>
        <taxon>Neoptera</taxon>
        <taxon>Endopterygota</taxon>
        <taxon>Diptera</taxon>
        <taxon>Nematocera</taxon>
        <taxon>Culicoidea</taxon>
        <taxon>Culicidae</taxon>
        <taxon>Anophelinae</taxon>
        <taxon>Anopheles</taxon>
    </lineage>
</organism>
<dbReference type="EnsemblMetazoa" id="AMEC021793-RA">
    <property type="protein sequence ID" value="AMEC021793-PA"/>
    <property type="gene ID" value="AMEC021793"/>
</dbReference>
<keyword evidence="2" id="KW-1185">Reference proteome</keyword>
<dbReference type="Proteomes" id="UP000075902">
    <property type="component" value="Unassembled WGS sequence"/>
</dbReference>
<proteinExistence type="predicted"/>
<evidence type="ECO:0000313" key="2">
    <source>
        <dbReference type="Proteomes" id="UP000075902"/>
    </source>
</evidence>
<reference evidence="1" key="2">
    <citation type="submission" date="2020-05" db="UniProtKB">
        <authorList>
            <consortium name="EnsemblMetazoa"/>
        </authorList>
    </citation>
    <scope>IDENTIFICATION</scope>
    <source>
        <strain evidence="1">CM1001059</strain>
    </source>
</reference>
<protein>
    <submittedName>
        <fullName evidence="1">Uncharacterized protein</fullName>
    </submittedName>
</protein>
<accession>A0A182UJZ7</accession>
<evidence type="ECO:0000313" key="1">
    <source>
        <dbReference type="EnsemblMetazoa" id="AMEC021793-PA"/>
    </source>
</evidence>
<dbReference type="AlphaFoldDB" id="A0A182UJZ7"/>